<feature type="region of interest" description="Disordered" evidence="1">
    <location>
        <begin position="56"/>
        <end position="75"/>
    </location>
</feature>
<dbReference type="Proteomes" id="UP000091956">
    <property type="component" value="Unassembled WGS sequence"/>
</dbReference>
<sequence length="879" mass="95140">MAHGILIRSGSAAHLVPFIPTRRDTSATALTSHPPSSSRINISRPHKPAFARAANYFTRTPPDRPRTSSGPNKQTIIHLGPAKQQQKQQQHRRSASEDSQLPANASYFANRALPPTPPDETTAIAEARRREFEKYGYASLPDTPTSVMSALQRVITDEMPIGMALGSPSQAPQYQSSPRAHHLTNVRFAPPSSASQPSLASATTSTSRAESPVATPPPAQRQKGKWKLFGGLFRKPQPQAQEAFYKLEPEAAQETDPEPDWLHFPEPPAAMEAQRGWGRTKSERRPQTAKPRLARSATAPVDGPDVSTPPRETRRLEKRERVPVDTPMQTHVEDEWAAMTPKPERSLLAVEIPTTELERYSVMFSSLLDKKNGTQPSTSGLLARRQATLDRLKSVNETIAELERTEQRLDAQKPTRPRRATSPNPQYSPRHSPRHSPGLSQSPRHSPSFSLFPNGATLATHPSQPNLSPTLTRHPTFNPPSPTKPSHPHRLAPNRLTRSNTSPAVLTPLQESFTPSLPQPRRHATDSETHTIVLVGTPPSHAPPLPSSQSALPANPYPRHQAETPTTPWTDGATLLSPLSTASLPATPAVHLNARPPPQTEPEWEMVPPPTTQHETRDRSRDRYPRRYASPGSSAGSGSSGRGSESAGTQGSVSSASSAEAESPIKAPAFAIAPAPTGIRRKPSKPIMPIPTSHAMPSPQPHAQAQPHAQGYVHPQQQQQQHTPRRPAPPPLTTMSSGSGNVQRAEQVPHVKVKGSVAVARQMSLARQREREEAEAATGGGMGVGVARQMSVSRARITTTVGAAPTGVRRTRTREGHGEGGGERERERGQERVVGDAGGDGERVVGGEKIVVRNRARTAQRVVGVEGGARKSEYGVLVG</sequence>
<gene>
    <name evidence="2" type="ORF">VE01_08960</name>
</gene>
<feature type="compositionally biased region" description="Low complexity" evidence="1">
    <location>
        <begin position="32"/>
        <end position="43"/>
    </location>
</feature>
<dbReference type="AlphaFoldDB" id="A0A1B8GAT4"/>
<feature type="compositionally biased region" description="Low complexity" evidence="1">
    <location>
        <begin position="694"/>
        <end position="722"/>
    </location>
</feature>
<feature type="compositionally biased region" description="Low complexity" evidence="1">
    <location>
        <begin position="189"/>
        <end position="212"/>
    </location>
</feature>
<keyword evidence="3" id="KW-1185">Reference proteome</keyword>
<organism evidence="2 3">
    <name type="scientific">Pseudogymnoascus verrucosus</name>
    <dbReference type="NCBI Taxonomy" id="342668"/>
    <lineage>
        <taxon>Eukaryota</taxon>
        <taxon>Fungi</taxon>
        <taxon>Dikarya</taxon>
        <taxon>Ascomycota</taxon>
        <taxon>Pezizomycotina</taxon>
        <taxon>Leotiomycetes</taxon>
        <taxon>Thelebolales</taxon>
        <taxon>Thelebolaceae</taxon>
        <taxon>Pseudogymnoascus</taxon>
    </lineage>
</organism>
<reference evidence="2 3" key="1">
    <citation type="submission" date="2016-03" db="EMBL/GenBank/DDBJ databases">
        <title>Comparative genomics of Pseudogymnoascus destructans, the fungus causing white-nose syndrome of bats.</title>
        <authorList>
            <person name="Palmer J.M."/>
            <person name="Drees K.P."/>
            <person name="Foster J.T."/>
            <person name="Lindner D.L."/>
        </authorList>
    </citation>
    <scope>NUCLEOTIDE SEQUENCE [LARGE SCALE GENOMIC DNA]</scope>
    <source>
        <strain evidence="2 3">UAMH 10579</strain>
    </source>
</reference>
<feature type="region of interest" description="Disordered" evidence="1">
    <location>
        <begin position="272"/>
        <end position="319"/>
    </location>
</feature>
<feature type="region of interest" description="Disordered" evidence="1">
    <location>
        <begin position="80"/>
        <end position="100"/>
    </location>
</feature>
<feature type="compositionally biased region" description="Basic and acidic residues" evidence="1">
    <location>
        <begin position="401"/>
        <end position="413"/>
    </location>
</feature>
<feature type="region of interest" description="Disordered" evidence="1">
    <location>
        <begin position="400"/>
        <end position="503"/>
    </location>
</feature>
<feature type="region of interest" description="Disordered" evidence="1">
    <location>
        <begin position="26"/>
        <end position="46"/>
    </location>
</feature>
<dbReference type="EMBL" id="KV460260">
    <property type="protein sequence ID" value="OBT92944.1"/>
    <property type="molecule type" value="Genomic_DNA"/>
</dbReference>
<feature type="compositionally biased region" description="Polar residues" evidence="1">
    <location>
        <begin position="733"/>
        <end position="744"/>
    </location>
</feature>
<feature type="region of interest" description="Disordered" evidence="1">
    <location>
        <begin position="188"/>
        <end position="225"/>
    </location>
</feature>
<evidence type="ECO:0000313" key="3">
    <source>
        <dbReference type="Proteomes" id="UP000091956"/>
    </source>
</evidence>
<feature type="compositionally biased region" description="Low complexity" evidence="1">
    <location>
        <begin position="627"/>
        <end position="676"/>
    </location>
</feature>
<name>A0A1B8GAT4_9PEZI</name>
<feature type="compositionally biased region" description="Polar residues" evidence="1">
    <location>
        <begin position="460"/>
        <end position="475"/>
    </location>
</feature>
<evidence type="ECO:0000256" key="1">
    <source>
        <dbReference type="SAM" id="MobiDB-lite"/>
    </source>
</evidence>
<reference evidence="3" key="2">
    <citation type="journal article" date="2018" name="Nat. Commun.">
        <title>Extreme sensitivity to ultraviolet light in the fungal pathogen causing white-nose syndrome of bats.</title>
        <authorList>
            <person name="Palmer J.M."/>
            <person name="Drees K.P."/>
            <person name="Foster J.T."/>
            <person name="Lindner D.L."/>
        </authorList>
    </citation>
    <scope>NUCLEOTIDE SEQUENCE [LARGE SCALE GENOMIC DNA]</scope>
    <source>
        <strain evidence="3">UAMH 10579</strain>
    </source>
</reference>
<evidence type="ECO:0000313" key="2">
    <source>
        <dbReference type="EMBL" id="OBT92944.1"/>
    </source>
</evidence>
<dbReference type="STRING" id="342668.A0A1B8GAT4"/>
<accession>A0A1B8GAT4</accession>
<dbReference type="GeneID" id="28842346"/>
<feature type="compositionally biased region" description="Polar residues" evidence="1">
    <location>
        <begin position="438"/>
        <end position="451"/>
    </location>
</feature>
<dbReference type="RefSeq" id="XP_018126677.1">
    <property type="nucleotide sequence ID" value="XM_018278377.2"/>
</dbReference>
<dbReference type="OrthoDB" id="3437672at2759"/>
<feature type="compositionally biased region" description="Basic and acidic residues" evidence="1">
    <location>
        <begin position="614"/>
        <end position="625"/>
    </location>
</feature>
<feature type="region of interest" description="Disordered" evidence="1">
    <location>
        <begin position="589"/>
        <end position="754"/>
    </location>
</feature>
<protein>
    <submittedName>
        <fullName evidence="2">Uncharacterized protein</fullName>
    </submittedName>
</protein>
<feature type="region of interest" description="Disordered" evidence="1">
    <location>
        <begin position="534"/>
        <end position="576"/>
    </location>
</feature>
<feature type="region of interest" description="Disordered" evidence="1">
    <location>
        <begin position="811"/>
        <end position="841"/>
    </location>
</feature>
<proteinExistence type="predicted"/>
<feature type="compositionally biased region" description="Basic and acidic residues" evidence="1">
    <location>
        <begin position="813"/>
        <end position="841"/>
    </location>
</feature>